<gene>
    <name evidence="4" type="ORF">VA613_04515</name>
</gene>
<feature type="chain" id="PRO_5045663306" evidence="2">
    <location>
        <begin position="20"/>
        <end position="147"/>
    </location>
</feature>
<feature type="signal peptide" evidence="2">
    <location>
        <begin position="1"/>
        <end position="19"/>
    </location>
</feature>
<feature type="region of interest" description="Disordered" evidence="1">
    <location>
        <begin position="47"/>
        <end position="109"/>
    </location>
</feature>
<dbReference type="Proteomes" id="UP001334732">
    <property type="component" value="Chromosome"/>
</dbReference>
<evidence type="ECO:0000256" key="1">
    <source>
        <dbReference type="SAM" id="MobiDB-lite"/>
    </source>
</evidence>
<protein>
    <submittedName>
        <fullName evidence="4">DUF4124 domain-containing protein</fullName>
    </submittedName>
</protein>
<sequence length="147" mass="15785">MRAAIVLPALAALALSLGAAGATLNKCIDARGRVTYSNLPCHDAREARTVDVDPAPSPAAPPASVQPRPSGARAASPAPKTDPAEPPRKQPVATRSMRQCDTLSDKLGRVLDKMDQARRNGYTQKQMDAWNLEAKEIERKKQRAGCF</sequence>
<feature type="domain" description="DUF4124" evidence="3">
    <location>
        <begin position="11"/>
        <end position="64"/>
    </location>
</feature>
<organism evidence="4 5">
    <name type="scientific">Thiobacillus sedimenti</name>
    <dbReference type="NCBI Taxonomy" id="3110231"/>
    <lineage>
        <taxon>Bacteria</taxon>
        <taxon>Pseudomonadati</taxon>
        <taxon>Pseudomonadota</taxon>
        <taxon>Betaproteobacteria</taxon>
        <taxon>Nitrosomonadales</taxon>
        <taxon>Thiobacillaceae</taxon>
        <taxon>Thiobacillus</taxon>
    </lineage>
</organism>
<keyword evidence="5" id="KW-1185">Reference proteome</keyword>
<dbReference type="RefSeq" id="WP_324780666.1">
    <property type="nucleotide sequence ID" value="NZ_CP141769.1"/>
</dbReference>
<dbReference type="InterPro" id="IPR025392">
    <property type="entry name" value="DUF4124"/>
</dbReference>
<name>A0ABZ1CMQ5_9PROT</name>
<dbReference type="EMBL" id="CP141769">
    <property type="protein sequence ID" value="WRS40136.1"/>
    <property type="molecule type" value="Genomic_DNA"/>
</dbReference>
<reference evidence="4 5" key="1">
    <citation type="submission" date="2023-12" db="EMBL/GenBank/DDBJ databases">
        <title>Thiobacillus sedimentum sp. nov., a chemolithoautotrophic sulfur-oxidizing bacterium isolated from freshwater sediment.</title>
        <authorList>
            <person name="Luo J."/>
            <person name="Dai C."/>
        </authorList>
    </citation>
    <scope>NUCLEOTIDE SEQUENCE [LARGE SCALE GENOMIC DNA]</scope>
    <source>
        <strain evidence="4 5">SCUT-2</strain>
    </source>
</reference>
<evidence type="ECO:0000259" key="3">
    <source>
        <dbReference type="Pfam" id="PF13511"/>
    </source>
</evidence>
<dbReference type="Pfam" id="PF13511">
    <property type="entry name" value="DUF4124"/>
    <property type="match status" value="1"/>
</dbReference>
<evidence type="ECO:0000313" key="5">
    <source>
        <dbReference type="Proteomes" id="UP001334732"/>
    </source>
</evidence>
<evidence type="ECO:0000256" key="2">
    <source>
        <dbReference type="SAM" id="SignalP"/>
    </source>
</evidence>
<keyword evidence="2" id="KW-0732">Signal</keyword>
<accession>A0ABZ1CMQ5</accession>
<proteinExistence type="predicted"/>
<evidence type="ECO:0000313" key="4">
    <source>
        <dbReference type="EMBL" id="WRS40136.1"/>
    </source>
</evidence>
<feature type="compositionally biased region" description="Low complexity" evidence="1">
    <location>
        <begin position="62"/>
        <end position="79"/>
    </location>
</feature>